<dbReference type="Proteomes" id="UP000319004">
    <property type="component" value="Chromosome"/>
</dbReference>
<dbReference type="KEGG" id="snep:Enr13x_44070"/>
<organism evidence="1 2">
    <name type="scientific">Stieleria neptunia</name>
    <dbReference type="NCBI Taxonomy" id="2527979"/>
    <lineage>
        <taxon>Bacteria</taxon>
        <taxon>Pseudomonadati</taxon>
        <taxon>Planctomycetota</taxon>
        <taxon>Planctomycetia</taxon>
        <taxon>Pirellulales</taxon>
        <taxon>Pirellulaceae</taxon>
        <taxon>Stieleria</taxon>
    </lineage>
</organism>
<proteinExistence type="predicted"/>
<name>A0A518HUK0_9BACT</name>
<dbReference type="AlphaFoldDB" id="A0A518HUK0"/>
<evidence type="ECO:0000313" key="2">
    <source>
        <dbReference type="Proteomes" id="UP000319004"/>
    </source>
</evidence>
<reference evidence="1 2" key="1">
    <citation type="submission" date="2019-03" db="EMBL/GenBank/DDBJ databases">
        <title>Deep-cultivation of Planctomycetes and their phenomic and genomic characterization uncovers novel biology.</title>
        <authorList>
            <person name="Wiegand S."/>
            <person name="Jogler M."/>
            <person name="Boedeker C."/>
            <person name="Pinto D."/>
            <person name="Vollmers J."/>
            <person name="Rivas-Marin E."/>
            <person name="Kohn T."/>
            <person name="Peeters S.H."/>
            <person name="Heuer A."/>
            <person name="Rast P."/>
            <person name="Oberbeckmann S."/>
            <person name="Bunk B."/>
            <person name="Jeske O."/>
            <person name="Meyerdierks A."/>
            <person name="Storesund J.E."/>
            <person name="Kallscheuer N."/>
            <person name="Luecker S."/>
            <person name="Lage O.M."/>
            <person name="Pohl T."/>
            <person name="Merkel B.J."/>
            <person name="Hornburger P."/>
            <person name="Mueller R.-W."/>
            <person name="Bruemmer F."/>
            <person name="Labrenz M."/>
            <person name="Spormann A.M."/>
            <person name="Op den Camp H."/>
            <person name="Overmann J."/>
            <person name="Amann R."/>
            <person name="Jetten M.S.M."/>
            <person name="Mascher T."/>
            <person name="Medema M.H."/>
            <person name="Devos D.P."/>
            <person name="Kaster A.-K."/>
            <person name="Ovreas L."/>
            <person name="Rohde M."/>
            <person name="Galperin M.Y."/>
            <person name="Jogler C."/>
        </authorList>
    </citation>
    <scope>NUCLEOTIDE SEQUENCE [LARGE SCALE GENOMIC DNA]</scope>
    <source>
        <strain evidence="1 2">Enr13</strain>
    </source>
</reference>
<protein>
    <submittedName>
        <fullName evidence="1">Uncharacterized protein</fullName>
    </submittedName>
</protein>
<evidence type="ECO:0000313" key="1">
    <source>
        <dbReference type="EMBL" id="QDV44541.1"/>
    </source>
</evidence>
<accession>A0A518HUK0</accession>
<keyword evidence="2" id="KW-1185">Reference proteome</keyword>
<dbReference type="EMBL" id="CP037423">
    <property type="protein sequence ID" value="QDV44541.1"/>
    <property type="molecule type" value="Genomic_DNA"/>
</dbReference>
<gene>
    <name evidence="1" type="ORF">Enr13x_44070</name>
</gene>
<sequence>MGRKRRGLEDRHCKIFADEFLADDFGNRVIVRLHTRASLMELRISIHDDKWGISDW</sequence>